<evidence type="ECO:0000259" key="1">
    <source>
        <dbReference type="Pfam" id="PF06985"/>
    </source>
</evidence>
<comment type="caution">
    <text evidence="2">The sequence shown here is derived from an EMBL/GenBank/DDBJ whole genome shotgun (WGS) entry which is preliminary data.</text>
</comment>
<dbReference type="PANTHER" id="PTHR24148">
    <property type="entry name" value="ANKYRIN REPEAT DOMAIN-CONTAINING PROTEIN 39 HOMOLOG-RELATED"/>
    <property type="match status" value="1"/>
</dbReference>
<dbReference type="Pfam" id="PF26639">
    <property type="entry name" value="Het-6_barrel"/>
    <property type="match status" value="1"/>
</dbReference>
<evidence type="ECO:0000313" key="2">
    <source>
        <dbReference type="EMBL" id="KAL1638758.1"/>
    </source>
</evidence>
<keyword evidence="3" id="KW-1185">Reference proteome</keyword>
<proteinExistence type="predicted"/>
<dbReference type="Proteomes" id="UP001521184">
    <property type="component" value="Unassembled WGS sequence"/>
</dbReference>
<organism evidence="2 3">
    <name type="scientific">Diplodia intermedia</name>
    <dbReference type="NCBI Taxonomy" id="856260"/>
    <lineage>
        <taxon>Eukaryota</taxon>
        <taxon>Fungi</taxon>
        <taxon>Dikarya</taxon>
        <taxon>Ascomycota</taxon>
        <taxon>Pezizomycotina</taxon>
        <taxon>Dothideomycetes</taxon>
        <taxon>Dothideomycetes incertae sedis</taxon>
        <taxon>Botryosphaeriales</taxon>
        <taxon>Botryosphaeriaceae</taxon>
        <taxon>Diplodia</taxon>
    </lineage>
</organism>
<dbReference type="InterPro" id="IPR052895">
    <property type="entry name" value="HetReg/Transcr_Mod"/>
</dbReference>
<dbReference type="InterPro" id="IPR010730">
    <property type="entry name" value="HET"/>
</dbReference>
<dbReference type="Pfam" id="PF06985">
    <property type="entry name" value="HET"/>
    <property type="match status" value="1"/>
</dbReference>
<evidence type="ECO:0000313" key="3">
    <source>
        <dbReference type="Proteomes" id="UP001521184"/>
    </source>
</evidence>
<gene>
    <name evidence="2" type="ORF">SLS58_008572</name>
</gene>
<protein>
    <recommendedName>
        <fullName evidence="1">Heterokaryon incompatibility domain-containing protein</fullName>
    </recommendedName>
</protein>
<sequence>MASSRREVWLYSKRLLDQHNPDIDYQPLGERQIRLIEFRLFHDEDRLVPRLYFRSQCKPLDNLPYYIALSYTWSTPQTKLATPKYNGFYMVQNHPVSAIYGFMRKSWDEGKKKAVFFWVDQYSINQKDLDEKDHQIRYMKEIYQRAWKTLIFIGNPPSRFYESTFRSAFKLLQDFHLAARGPEAARTSLVIPQTLSTMSALAAILTAPWFSRTWVLQEAVVSAENAVLVCGLIRVKWMEFLEQLRYFDQVGQLMELLENVCAENVYYMTFVKRIRVFIDLHLDQFAGAHWRYEPKLLMQITKPLEATHRRDKLYALLGLCSYDPGVEVKHGRGEAKIFHDLAYRFLSQPERPCHPQCPPSCPWSRLSVLADVNTDNVNIATPTWVPDWTETKLSEDIWYQAEAAGYRASGDSVCTLSFSGPKAAHSKLKIVVRICSKVKIVSTAGPQLLFTRKNTGSNRNMTWGDHMDASPDFWERTSHLTKWIREVEDIIREEARLPTRTLSRIVCAAIPPSDTYGVYAPNADDDVFERYFTGYKKYVQAWEDDGRLKQEMTEQQLARFFLTESNHMGLGPARMQPNDVVAIPLGSPMPFLLRPDGNNYQLVGYCYVDGMMGGEMMERGDNNPPRWIRLN</sequence>
<dbReference type="PANTHER" id="PTHR24148:SF64">
    <property type="entry name" value="HETEROKARYON INCOMPATIBILITY DOMAIN-CONTAINING PROTEIN"/>
    <property type="match status" value="1"/>
</dbReference>
<reference evidence="2 3" key="1">
    <citation type="journal article" date="2023" name="Plant Dis.">
        <title>First Report of Diplodia intermedia Causing Canker and Dieback Diseases on Apple Trees in Canada.</title>
        <authorList>
            <person name="Ellouze W."/>
            <person name="Ilyukhin E."/>
            <person name="Sulman M."/>
            <person name="Ali S."/>
        </authorList>
    </citation>
    <scope>NUCLEOTIDE SEQUENCE [LARGE SCALE GENOMIC DNA]</scope>
    <source>
        <strain evidence="2 3">M45-28</strain>
    </source>
</reference>
<dbReference type="EMBL" id="JAKEKT020000074">
    <property type="protein sequence ID" value="KAL1638758.1"/>
    <property type="molecule type" value="Genomic_DNA"/>
</dbReference>
<accession>A0ABR3TGY1</accession>
<feature type="domain" description="Heterokaryon incompatibility" evidence="1">
    <location>
        <begin position="66"/>
        <end position="218"/>
    </location>
</feature>
<name>A0ABR3TGY1_9PEZI</name>